<keyword evidence="1" id="KW-0732">Signal</keyword>
<proteinExistence type="predicted"/>
<gene>
    <name evidence="2" type="ORF">G3580_05255</name>
</gene>
<dbReference type="InterPro" id="IPR010319">
    <property type="entry name" value="Transglutaminase-like_Cys_pept"/>
</dbReference>
<evidence type="ECO:0000313" key="3">
    <source>
        <dbReference type="Proteomes" id="UP000501991"/>
    </source>
</evidence>
<protein>
    <submittedName>
        <fullName evidence="2">Transglutaminase</fullName>
    </submittedName>
</protein>
<evidence type="ECO:0000256" key="1">
    <source>
        <dbReference type="SAM" id="SignalP"/>
    </source>
</evidence>
<dbReference type="EMBL" id="CP048836">
    <property type="protein sequence ID" value="QID17099.1"/>
    <property type="molecule type" value="Genomic_DNA"/>
</dbReference>
<feature type="signal peptide" evidence="1">
    <location>
        <begin position="1"/>
        <end position="28"/>
    </location>
</feature>
<dbReference type="InterPro" id="IPR038765">
    <property type="entry name" value="Papain-like_cys_pep_sf"/>
</dbReference>
<organism evidence="2 3">
    <name type="scientific">Nitrogeniibacter mangrovi</name>
    <dbReference type="NCBI Taxonomy" id="2016596"/>
    <lineage>
        <taxon>Bacteria</taxon>
        <taxon>Pseudomonadati</taxon>
        <taxon>Pseudomonadota</taxon>
        <taxon>Betaproteobacteria</taxon>
        <taxon>Rhodocyclales</taxon>
        <taxon>Zoogloeaceae</taxon>
        <taxon>Nitrogeniibacter</taxon>
    </lineage>
</organism>
<evidence type="ECO:0000313" key="2">
    <source>
        <dbReference type="EMBL" id="QID17099.1"/>
    </source>
</evidence>
<name>A0A6C1B289_9RHOO</name>
<dbReference type="Pfam" id="PF06035">
    <property type="entry name" value="Peptidase_C93"/>
    <property type="match status" value="1"/>
</dbReference>
<dbReference type="SUPFAM" id="SSF54001">
    <property type="entry name" value="Cysteine proteinases"/>
    <property type="match status" value="1"/>
</dbReference>
<keyword evidence="3" id="KW-1185">Reference proteome</keyword>
<sequence>MGRRVSIRRRPAARWLVVAALACLPGHAEPNLDRVEATARHQYGESVAQRVHVWREMLAQAGTQPEDTQLRTVNRFFNRSIQFSDDAIVWRQKDYWATPLELFAKGAGDCEDFVIAKYLSLRLLGVADEKLRLIYVRAKIGGPQSSLSQAHMVLGYFPTPTAEPLVLDNLVGEILPAAQRPDLFPIFSFNSSGLWVRGDTRPKAGSVERLSRWRDLLSRLTAEGFEP</sequence>
<feature type="chain" id="PRO_5025457287" evidence="1">
    <location>
        <begin position="29"/>
        <end position="227"/>
    </location>
</feature>
<dbReference type="KEGG" id="azq:G3580_05255"/>
<reference evidence="2 3" key="1">
    <citation type="submission" date="2020-02" db="EMBL/GenBank/DDBJ databases">
        <title>Nitrogenibacter mangrovi gen. nov., sp. nov. isolated from mangrove sediment, a denitrifying betaproteobacterium.</title>
        <authorList>
            <person name="Liao H."/>
            <person name="Tian Y."/>
        </authorList>
    </citation>
    <scope>NUCLEOTIDE SEQUENCE [LARGE SCALE GENOMIC DNA]</scope>
    <source>
        <strain evidence="2 3">M9-3-2</strain>
    </source>
</reference>
<dbReference type="Proteomes" id="UP000501991">
    <property type="component" value="Chromosome"/>
</dbReference>
<dbReference type="Gene3D" id="3.10.620.30">
    <property type="match status" value="1"/>
</dbReference>
<dbReference type="PANTHER" id="PTHR39327">
    <property type="match status" value="1"/>
</dbReference>
<accession>A0A6C1B289</accession>
<dbReference type="AlphaFoldDB" id="A0A6C1B289"/>
<dbReference type="PANTHER" id="PTHR39327:SF1">
    <property type="entry name" value="BLR5470 PROTEIN"/>
    <property type="match status" value="1"/>
</dbReference>